<reference evidence="2 3" key="1">
    <citation type="submission" date="2019-03" db="EMBL/GenBank/DDBJ databases">
        <title>Draft genome sequences of novel Actinobacteria.</title>
        <authorList>
            <person name="Sahin N."/>
            <person name="Ay H."/>
            <person name="Saygin H."/>
        </authorList>
    </citation>
    <scope>NUCLEOTIDE SEQUENCE [LARGE SCALE GENOMIC DNA]</scope>
    <source>
        <strain evidence="2 3">JCM 13523</strain>
    </source>
</reference>
<accession>A0A4R4ZVH2</accession>
<evidence type="ECO:0000313" key="2">
    <source>
        <dbReference type="EMBL" id="TDD62895.1"/>
    </source>
</evidence>
<dbReference type="Gene3D" id="3.10.180.10">
    <property type="entry name" value="2,3-Dihydroxybiphenyl 1,2-Dioxygenase, domain 1"/>
    <property type="match status" value="1"/>
</dbReference>
<dbReference type="Proteomes" id="UP000295124">
    <property type="component" value="Unassembled WGS sequence"/>
</dbReference>
<dbReference type="PROSITE" id="PS51819">
    <property type="entry name" value="VOC"/>
    <property type="match status" value="1"/>
</dbReference>
<dbReference type="SUPFAM" id="SSF54593">
    <property type="entry name" value="Glyoxalase/Bleomycin resistance protein/Dihydroxybiphenyl dioxygenase"/>
    <property type="match status" value="1"/>
</dbReference>
<dbReference type="AlphaFoldDB" id="A0A4R4ZVH2"/>
<gene>
    <name evidence="2" type="ORF">E1263_02475</name>
</gene>
<comment type="caution">
    <text evidence="2">The sequence shown here is derived from an EMBL/GenBank/DDBJ whole genome shotgun (WGS) entry which is preliminary data.</text>
</comment>
<dbReference type="InterPro" id="IPR029068">
    <property type="entry name" value="Glyas_Bleomycin-R_OHBP_Dase"/>
</dbReference>
<sequence length="115" mass="12284">MSSNIRAVLTNIEVDDLDDAIPLYQELAGDVAVRRFTYKELDVAAVGPYLLLSGPTAAYVSQKATVVVESLDLALKALEAAGAELLEAPNEVPNGTRIVARHPDGSVFEYMQPPG</sequence>
<dbReference type="EMBL" id="SMKX01000004">
    <property type="protein sequence ID" value="TDD62895.1"/>
    <property type="molecule type" value="Genomic_DNA"/>
</dbReference>
<name>A0A4R4ZVH2_9ACTN</name>
<dbReference type="CDD" id="cd06587">
    <property type="entry name" value="VOC"/>
    <property type="match status" value="1"/>
</dbReference>
<keyword evidence="3" id="KW-1185">Reference proteome</keyword>
<organism evidence="2 3">
    <name type="scientific">Kribbella antibiotica</name>
    <dbReference type="NCBI Taxonomy" id="190195"/>
    <lineage>
        <taxon>Bacteria</taxon>
        <taxon>Bacillati</taxon>
        <taxon>Actinomycetota</taxon>
        <taxon>Actinomycetes</taxon>
        <taxon>Propionibacteriales</taxon>
        <taxon>Kribbellaceae</taxon>
        <taxon>Kribbella</taxon>
    </lineage>
</organism>
<dbReference type="InterPro" id="IPR037523">
    <property type="entry name" value="VOC_core"/>
</dbReference>
<evidence type="ECO:0000259" key="1">
    <source>
        <dbReference type="PROSITE" id="PS51819"/>
    </source>
</evidence>
<evidence type="ECO:0000313" key="3">
    <source>
        <dbReference type="Proteomes" id="UP000295124"/>
    </source>
</evidence>
<dbReference type="RefSeq" id="WP_132164861.1">
    <property type="nucleotide sequence ID" value="NZ_SMKX01000004.1"/>
</dbReference>
<proteinExistence type="predicted"/>
<feature type="domain" description="VOC" evidence="1">
    <location>
        <begin position="6"/>
        <end position="113"/>
    </location>
</feature>
<protein>
    <recommendedName>
        <fullName evidence="1">VOC domain-containing protein</fullName>
    </recommendedName>
</protein>
<dbReference type="OrthoDB" id="1492945at2"/>